<dbReference type="EMBL" id="CAKXAJ010025268">
    <property type="protein sequence ID" value="CAH2237424.1"/>
    <property type="molecule type" value="Genomic_DNA"/>
</dbReference>
<gene>
    <name evidence="1" type="primary">jg5558</name>
    <name evidence="1" type="ORF">PAEG_LOCUS14712</name>
</gene>
<sequence>MQSKMNKKILSQLLPACPQQAPLGKAAALRQQTAGVSRHVLPKATRLVSRSLPLQLHAAPTLLLSPQIDRPTRNNLLADSVTFFDIYRPSRNDRDLSSSYKALEFEISKVFSQRALLSNSSLLIPAFLHHSTPGTELVCKTYKGNAEQEPHEFSTNLQCPQQY</sequence>
<dbReference type="OrthoDB" id="7489106at2759"/>
<accession>A0A8S4RL90</accession>
<evidence type="ECO:0000313" key="2">
    <source>
        <dbReference type="Proteomes" id="UP000838756"/>
    </source>
</evidence>
<dbReference type="AlphaFoldDB" id="A0A8S4RL90"/>
<dbReference type="Proteomes" id="UP000838756">
    <property type="component" value="Unassembled WGS sequence"/>
</dbReference>
<comment type="caution">
    <text evidence="1">The sequence shown here is derived from an EMBL/GenBank/DDBJ whole genome shotgun (WGS) entry which is preliminary data.</text>
</comment>
<protein>
    <submittedName>
        <fullName evidence="1">Jg5558 protein</fullName>
    </submittedName>
</protein>
<reference evidence="1" key="1">
    <citation type="submission" date="2022-03" db="EMBL/GenBank/DDBJ databases">
        <authorList>
            <person name="Lindestad O."/>
        </authorList>
    </citation>
    <scope>NUCLEOTIDE SEQUENCE</scope>
</reference>
<keyword evidence="2" id="KW-1185">Reference proteome</keyword>
<organism evidence="1 2">
    <name type="scientific">Pararge aegeria aegeria</name>
    <dbReference type="NCBI Taxonomy" id="348720"/>
    <lineage>
        <taxon>Eukaryota</taxon>
        <taxon>Metazoa</taxon>
        <taxon>Ecdysozoa</taxon>
        <taxon>Arthropoda</taxon>
        <taxon>Hexapoda</taxon>
        <taxon>Insecta</taxon>
        <taxon>Pterygota</taxon>
        <taxon>Neoptera</taxon>
        <taxon>Endopterygota</taxon>
        <taxon>Lepidoptera</taxon>
        <taxon>Glossata</taxon>
        <taxon>Ditrysia</taxon>
        <taxon>Papilionoidea</taxon>
        <taxon>Nymphalidae</taxon>
        <taxon>Satyrinae</taxon>
        <taxon>Satyrini</taxon>
        <taxon>Parargina</taxon>
        <taxon>Pararge</taxon>
    </lineage>
</organism>
<name>A0A8S4RL90_9NEOP</name>
<evidence type="ECO:0000313" key="1">
    <source>
        <dbReference type="EMBL" id="CAH2237424.1"/>
    </source>
</evidence>
<proteinExistence type="predicted"/>